<comment type="caution">
    <text evidence="1">The sequence shown here is derived from an EMBL/GenBank/DDBJ whole genome shotgun (WGS) entry which is preliminary data.</text>
</comment>
<name>A0ACB7YQJ5_9ERIC</name>
<keyword evidence="2" id="KW-1185">Reference proteome</keyword>
<proteinExistence type="predicted"/>
<accession>A0ACB7YQJ5</accession>
<reference evidence="1 2" key="1">
    <citation type="journal article" date="2021" name="Hortic Res">
        <title>High-quality reference genome and annotation aids understanding of berry development for evergreen blueberry (Vaccinium darrowii).</title>
        <authorList>
            <person name="Yu J."/>
            <person name="Hulse-Kemp A.M."/>
            <person name="Babiker E."/>
            <person name="Staton M."/>
        </authorList>
    </citation>
    <scope>NUCLEOTIDE SEQUENCE [LARGE SCALE GENOMIC DNA]</scope>
    <source>
        <strain evidence="2">cv. NJ 8807/NJ 8810</strain>
        <tissue evidence="1">Young leaf</tissue>
    </source>
</reference>
<sequence>MLNMFMQSLLEKRSKDHLFKRSVILVKAWCYYESRILGAHHGLVATYALDGLVLHIVNLFHSSLNAPLSVLHRFLNYYSQFDWEKYCICLNGQVVISSFPEIVVETPQNDGSHFLFVQEFLKNDTGISPVSNRARKVGDQAFPLKHVNIIDPPKDNSDLGRSVSKANFYRMKSAFSYGAQKLGDIIMLPQESIGEGLQNFFVNTLHRNGNGQRPGERIPLPVFGSEIHEASDLVGDYDLHLADLAYVQQYHGESYMQFNPPMPPLQFNNFVPLANMDEIVQRQCSGC</sequence>
<dbReference type="Proteomes" id="UP000828048">
    <property type="component" value="Chromosome 11"/>
</dbReference>
<protein>
    <submittedName>
        <fullName evidence="1">Uncharacterized protein</fullName>
    </submittedName>
</protein>
<organism evidence="1 2">
    <name type="scientific">Vaccinium darrowii</name>
    <dbReference type="NCBI Taxonomy" id="229202"/>
    <lineage>
        <taxon>Eukaryota</taxon>
        <taxon>Viridiplantae</taxon>
        <taxon>Streptophyta</taxon>
        <taxon>Embryophyta</taxon>
        <taxon>Tracheophyta</taxon>
        <taxon>Spermatophyta</taxon>
        <taxon>Magnoliopsida</taxon>
        <taxon>eudicotyledons</taxon>
        <taxon>Gunneridae</taxon>
        <taxon>Pentapetalae</taxon>
        <taxon>asterids</taxon>
        <taxon>Ericales</taxon>
        <taxon>Ericaceae</taxon>
        <taxon>Vaccinioideae</taxon>
        <taxon>Vaccinieae</taxon>
        <taxon>Vaccinium</taxon>
    </lineage>
</organism>
<dbReference type="EMBL" id="CM037161">
    <property type="protein sequence ID" value="KAH7855631.1"/>
    <property type="molecule type" value="Genomic_DNA"/>
</dbReference>
<gene>
    <name evidence="1" type="ORF">Vadar_026949</name>
</gene>
<evidence type="ECO:0000313" key="2">
    <source>
        <dbReference type="Proteomes" id="UP000828048"/>
    </source>
</evidence>
<evidence type="ECO:0000313" key="1">
    <source>
        <dbReference type="EMBL" id="KAH7855631.1"/>
    </source>
</evidence>